<dbReference type="GO" id="GO:0015697">
    <property type="term" value="P:quaternary ammonium group transport"/>
    <property type="evidence" value="ECO:0007669"/>
    <property type="project" value="UniProtKB-ARBA"/>
</dbReference>
<evidence type="ECO:0000259" key="4">
    <source>
        <dbReference type="PROSITE" id="PS50893"/>
    </source>
</evidence>
<accession>A0A2W7HV69</accession>
<dbReference type="PANTHER" id="PTHR42781">
    <property type="entry name" value="SPERMIDINE/PUTRESCINE IMPORT ATP-BINDING PROTEIN POTA"/>
    <property type="match status" value="1"/>
</dbReference>
<proteinExistence type="predicted"/>
<dbReference type="FunFam" id="3.40.50.300:FF:000425">
    <property type="entry name" value="Probable ABC transporter, ATP-binding subunit"/>
    <property type="match status" value="1"/>
</dbReference>
<keyword evidence="3 5" id="KW-0067">ATP-binding</keyword>
<dbReference type="GO" id="GO:0022857">
    <property type="term" value="F:transmembrane transporter activity"/>
    <property type="evidence" value="ECO:0007669"/>
    <property type="project" value="InterPro"/>
</dbReference>
<dbReference type="InterPro" id="IPR017871">
    <property type="entry name" value="ABC_transporter-like_CS"/>
</dbReference>
<evidence type="ECO:0000256" key="2">
    <source>
        <dbReference type="ARBA" id="ARBA00022741"/>
    </source>
</evidence>
<evidence type="ECO:0000313" key="5">
    <source>
        <dbReference type="EMBL" id="PZW38536.1"/>
    </source>
</evidence>
<evidence type="ECO:0000256" key="3">
    <source>
        <dbReference type="ARBA" id="ARBA00022840"/>
    </source>
</evidence>
<sequence>MSLLQVEGLTVRFGGAAALDALDLEVPEGAFVALLGGSGSGKSTLLRTIAGFVAPAAGRILLGGVDLAPLPPERRPLHMMFQSYALFPHMSVADNVGYGLRRAGAATAERIRRVGAALEMVGLEAFARRRPAALSGGQQQRVALARALILRPRLLLLDEPLGALDAALRERTGAELRALQRATGSAFLMVTHDQAEALALADRVAVLEQGRVIQQGTPRELWDRPATRFVAGFLGAANIIEGVALADGGVDCPALPATLRPAVPHGKPPGSPVALALRAERIGFGDEGLPAVVTEATYRGGASLLTLRTSGGAVLRALWPEASGPAPEHAVTLSWEPSALVPLA</sequence>
<keyword evidence="2" id="KW-0547">Nucleotide-binding</keyword>
<gene>
    <name evidence="5" type="ORF">C8P66_13729</name>
</gene>
<dbReference type="InterPro" id="IPR003439">
    <property type="entry name" value="ABC_transporter-like_ATP-bd"/>
</dbReference>
<dbReference type="InterPro" id="IPR050093">
    <property type="entry name" value="ABC_SmlMolc_Importer"/>
</dbReference>
<dbReference type="Gene3D" id="3.40.50.300">
    <property type="entry name" value="P-loop containing nucleotide triphosphate hydrolases"/>
    <property type="match status" value="1"/>
</dbReference>
<organism evidence="5 6">
    <name type="scientific">Humitalea rosea</name>
    <dbReference type="NCBI Taxonomy" id="990373"/>
    <lineage>
        <taxon>Bacteria</taxon>
        <taxon>Pseudomonadati</taxon>
        <taxon>Pseudomonadota</taxon>
        <taxon>Alphaproteobacteria</taxon>
        <taxon>Acetobacterales</taxon>
        <taxon>Roseomonadaceae</taxon>
        <taxon>Humitalea</taxon>
    </lineage>
</organism>
<dbReference type="PANTHER" id="PTHR42781:SF4">
    <property type="entry name" value="SPERMIDINE_PUTRESCINE IMPORT ATP-BINDING PROTEIN POTA"/>
    <property type="match status" value="1"/>
</dbReference>
<dbReference type="InterPro" id="IPR013611">
    <property type="entry name" value="Transp-assoc_OB_typ2"/>
</dbReference>
<protein>
    <submittedName>
        <fullName evidence="5">Putrescine transport system ATP-binding protein</fullName>
    </submittedName>
</protein>
<dbReference type="GO" id="GO:0043190">
    <property type="term" value="C:ATP-binding cassette (ABC) transporter complex"/>
    <property type="evidence" value="ECO:0007669"/>
    <property type="project" value="InterPro"/>
</dbReference>
<dbReference type="SUPFAM" id="SSF52540">
    <property type="entry name" value="P-loop containing nucleoside triphosphate hydrolases"/>
    <property type="match status" value="1"/>
</dbReference>
<keyword evidence="6" id="KW-1185">Reference proteome</keyword>
<dbReference type="InterPro" id="IPR027417">
    <property type="entry name" value="P-loop_NTPase"/>
</dbReference>
<dbReference type="InterPro" id="IPR008995">
    <property type="entry name" value="Mo/tungstate-bd_C_term_dom"/>
</dbReference>
<evidence type="ECO:0000313" key="6">
    <source>
        <dbReference type="Proteomes" id="UP000249688"/>
    </source>
</evidence>
<keyword evidence="1" id="KW-0813">Transport</keyword>
<dbReference type="EMBL" id="QKYU01000037">
    <property type="protein sequence ID" value="PZW38536.1"/>
    <property type="molecule type" value="Genomic_DNA"/>
</dbReference>
<dbReference type="PROSITE" id="PS50893">
    <property type="entry name" value="ABC_TRANSPORTER_2"/>
    <property type="match status" value="1"/>
</dbReference>
<evidence type="ECO:0000256" key="1">
    <source>
        <dbReference type="ARBA" id="ARBA00022448"/>
    </source>
</evidence>
<dbReference type="Pfam" id="PF00005">
    <property type="entry name" value="ABC_tran"/>
    <property type="match status" value="1"/>
</dbReference>
<dbReference type="PROSITE" id="PS00211">
    <property type="entry name" value="ABC_TRANSPORTER_1"/>
    <property type="match status" value="1"/>
</dbReference>
<dbReference type="Gene3D" id="2.40.50.100">
    <property type="match status" value="1"/>
</dbReference>
<dbReference type="SMART" id="SM00382">
    <property type="entry name" value="AAA"/>
    <property type="match status" value="1"/>
</dbReference>
<name>A0A2W7HV69_9PROT</name>
<dbReference type="GO" id="GO:0016887">
    <property type="term" value="F:ATP hydrolysis activity"/>
    <property type="evidence" value="ECO:0007669"/>
    <property type="project" value="InterPro"/>
</dbReference>
<dbReference type="RefSeq" id="WP_111400378.1">
    <property type="nucleotide sequence ID" value="NZ_QKYU01000037.1"/>
</dbReference>
<dbReference type="SUPFAM" id="SSF50331">
    <property type="entry name" value="MOP-like"/>
    <property type="match status" value="1"/>
</dbReference>
<dbReference type="Pfam" id="PF08402">
    <property type="entry name" value="TOBE_2"/>
    <property type="match status" value="1"/>
</dbReference>
<dbReference type="InterPro" id="IPR003593">
    <property type="entry name" value="AAA+_ATPase"/>
</dbReference>
<dbReference type="GO" id="GO:0005524">
    <property type="term" value="F:ATP binding"/>
    <property type="evidence" value="ECO:0007669"/>
    <property type="project" value="UniProtKB-KW"/>
</dbReference>
<dbReference type="Proteomes" id="UP000249688">
    <property type="component" value="Unassembled WGS sequence"/>
</dbReference>
<dbReference type="AlphaFoldDB" id="A0A2W7HV69"/>
<feature type="domain" description="ABC transporter" evidence="4">
    <location>
        <begin position="4"/>
        <end position="234"/>
    </location>
</feature>
<comment type="caution">
    <text evidence="5">The sequence shown here is derived from an EMBL/GenBank/DDBJ whole genome shotgun (WGS) entry which is preliminary data.</text>
</comment>
<dbReference type="OrthoDB" id="9802264at2"/>
<reference evidence="5 6" key="1">
    <citation type="submission" date="2018-06" db="EMBL/GenBank/DDBJ databases">
        <title>Genomic Encyclopedia of Archaeal and Bacterial Type Strains, Phase II (KMG-II): from individual species to whole genera.</title>
        <authorList>
            <person name="Goeker M."/>
        </authorList>
    </citation>
    <scope>NUCLEOTIDE SEQUENCE [LARGE SCALE GENOMIC DNA]</scope>
    <source>
        <strain evidence="5 6">DSM 24525</strain>
    </source>
</reference>